<dbReference type="Proteomes" id="UP000821845">
    <property type="component" value="Chromosome 9"/>
</dbReference>
<gene>
    <name evidence="1" type="ORF">HPB50_024868</name>
</gene>
<evidence type="ECO:0000313" key="1">
    <source>
        <dbReference type="EMBL" id="KAH6923205.1"/>
    </source>
</evidence>
<keyword evidence="2" id="KW-1185">Reference proteome</keyword>
<name>A0ACB7RLD0_HYAAI</name>
<comment type="caution">
    <text evidence="1">The sequence shown here is derived from an EMBL/GenBank/DDBJ whole genome shotgun (WGS) entry which is preliminary data.</text>
</comment>
<protein>
    <submittedName>
        <fullName evidence="1">Uncharacterized protein</fullName>
    </submittedName>
</protein>
<proteinExistence type="predicted"/>
<sequence length="138" mass="15341">MGMPKTQIMVGIPTFGHSWVLQNPARWQVASMATGPGRRGGGYVSFPEVCSLLQSGAKREYDNESKVPFLHKGKLWISYDDMDSVARKAAWIRSNGYGGTMTFSLGTDDWTGKCGYGTFPLQNAIAYPKNDNRSEQFY</sequence>
<reference evidence="1" key="1">
    <citation type="submission" date="2020-05" db="EMBL/GenBank/DDBJ databases">
        <title>Large-scale comparative analyses of tick genomes elucidate their genetic diversity and vector capacities.</title>
        <authorList>
            <person name="Jia N."/>
            <person name="Wang J."/>
            <person name="Shi W."/>
            <person name="Du L."/>
            <person name="Sun Y."/>
            <person name="Zhan W."/>
            <person name="Jiang J."/>
            <person name="Wang Q."/>
            <person name="Zhang B."/>
            <person name="Ji P."/>
            <person name="Sakyi L.B."/>
            <person name="Cui X."/>
            <person name="Yuan T."/>
            <person name="Jiang B."/>
            <person name="Yang W."/>
            <person name="Lam T.T.-Y."/>
            <person name="Chang Q."/>
            <person name="Ding S."/>
            <person name="Wang X."/>
            <person name="Zhu J."/>
            <person name="Ruan X."/>
            <person name="Zhao L."/>
            <person name="Wei J."/>
            <person name="Que T."/>
            <person name="Du C."/>
            <person name="Cheng J."/>
            <person name="Dai P."/>
            <person name="Han X."/>
            <person name="Huang E."/>
            <person name="Gao Y."/>
            <person name="Liu J."/>
            <person name="Shao H."/>
            <person name="Ye R."/>
            <person name="Li L."/>
            <person name="Wei W."/>
            <person name="Wang X."/>
            <person name="Wang C."/>
            <person name="Yang T."/>
            <person name="Huo Q."/>
            <person name="Li W."/>
            <person name="Guo W."/>
            <person name="Chen H."/>
            <person name="Zhou L."/>
            <person name="Ni X."/>
            <person name="Tian J."/>
            <person name="Zhou Y."/>
            <person name="Sheng Y."/>
            <person name="Liu T."/>
            <person name="Pan Y."/>
            <person name="Xia L."/>
            <person name="Li J."/>
            <person name="Zhao F."/>
            <person name="Cao W."/>
        </authorList>
    </citation>
    <scope>NUCLEOTIDE SEQUENCE</scope>
    <source>
        <strain evidence="1">Hyas-2018</strain>
    </source>
</reference>
<organism evidence="1 2">
    <name type="scientific">Hyalomma asiaticum</name>
    <name type="common">Tick</name>
    <dbReference type="NCBI Taxonomy" id="266040"/>
    <lineage>
        <taxon>Eukaryota</taxon>
        <taxon>Metazoa</taxon>
        <taxon>Ecdysozoa</taxon>
        <taxon>Arthropoda</taxon>
        <taxon>Chelicerata</taxon>
        <taxon>Arachnida</taxon>
        <taxon>Acari</taxon>
        <taxon>Parasitiformes</taxon>
        <taxon>Ixodida</taxon>
        <taxon>Ixodoidea</taxon>
        <taxon>Ixodidae</taxon>
        <taxon>Hyalomminae</taxon>
        <taxon>Hyalomma</taxon>
    </lineage>
</organism>
<evidence type="ECO:0000313" key="2">
    <source>
        <dbReference type="Proteomes" id="UP000821845"/>
    </source>
</evidence>
<dbReference type="EMBL" id="CM023489">
    <property type="protein sequence ID" value="KAH6923205.1"/>
    <property type="molecule type" value="Genomic_DNA"/>
</dbReference>
<accession>A0ACB7RLD0</accession>